<keyword evidence="3" id="KW-0812">Transmembrane</keyword>
<dbReference type="GO" id="GO:0015288">
    <property type="term" value="F:porin activity"/>
    <property type="evidence" value="ECO:0007669"/>
    <property type="project" value="TreeGrafter"/>
</dbReference>
<dbReference type="SUPFAM" id="SSF56954">
    <property type="entry name" value="Outer membrane efflux proteins (OEP)"/>
    <property type="match status" value="1"/>
</dbReference>
<keyword evidence="4" id="KW-0472">Membrane</keyword>
<dbReference type="GO" id="GO:0009279">
    <property type="term" value="C:cell outer membrane"/>
    <property type="evidence" value="ECO:0007669"/>
    <property type="project" value="UniProtKB-SubCell"/>
</dbReference>
<protein>
    <submittedName>
        <fullName evidence="6">Outer membrane protein TolC</fullName>
    </submittedName>
</protein>
<gene>
    <name evidence="6" type="ORF">SAMN04488006_1384</name>
</gene>
<evidence type="ECO:0000256" key="4">
    <source>
        <dbReference type="ARBA" id="ARBA00023136"/>
    </source>
</evidence>
<evidence type="ECO:0000256" key="5">
    <source>
        <dbReference type="ARBA" id="ARBA00023237"/>
    </source>
</evidence>
<comment type="subcellular location">
    <subcellularLocation>
        <location evidence="1">Cell outer membrane</location>
    </subcellularLocation>
</comment>
<evidence type="ECO:0000256" key="3">
    <source>
        <dbReference type="ARBA" id="ARBA00022692"/>
    </source>
</evidence>
<evidence type="ECO:0000256" key="2">
    <source>
        <dbReference type="ARBA" id="ARBA00022452"/>
    </source>
</evidence>
<dbReference type="RefSeq" id="WP_090224143.1">
    <property type="nucleotide sequence ID" value="NZ_FOZP01000003.1"/>
</dbReference>
<reference evidence="7" key="1">
    <citation type="submission" date="2016-10" db="EMBL/GenBank/DDBJ databases">
        <authorList>
            <person name="Varghese N."/>
            <person name="Submissions S."/>
        </authorList>
    </citation>
    <scope>NUCLEOTIDE SEQUENCE [LARGE SCALE GENOMIC DNA]</scope>
    <source>
        <strain evidence="7">DSM 24450</strain>
    </source>
</reference>
<dbReference type="AlphaFoldDB" id="A0A1I6Q0I4"/>
<proteinExistence type="predicted"/>
<dbReference type="EMBL" id="FOZP01000003">
    <property type="protein sequence ID" value="SFS45934.1"/>
    <property type="molecule type" value="Genomic_DNA"/>
</dbReference>
<keyword evidence="2" id="KW-1134">Transmembrane beta strand</keyword>
<dbReference type="InterPro" id="IPR051906">
    <property type="entry name" value="TolC-like"/>
</dbReference>
<organism evidence="6 7">
    <name type="scientific">Lutibacter maritimus</name>
    <dbReference type="NCBI Taxonomy" id="593133"/>
    <lineage>
        <taxon>Bacteria</taxon>
        <taxon>Pseudomonadati</taxon>
        <taxon>Bacteroidota</taxon>
        <taxon>Flavobacteriia</taxon>
        <taxon>Flavobacteriales</taxon>
        <taxon>Flavobacteriaceae</taxon>
        <taxon>Lutibacter</taxon>
    </lineage>
</organism>
<name>A0A1I6Q0I4_9FLAO</name>
<dbReference type="PANTHER" id="PTHR30026:SF20">
    <property type="entry name" value="OUTER MEMBRANE PROTEIN TOLC"/>
    <property type="match status" value="1"/>
</dbReference>
<accession>A0A1I6Q0I4</accession>
<dbReference type="OrthoDB" id="1680428at2"/>
<evidence type="ECO:0000313" key="6">
    <source>
        <dbReference type="EMBL" id="SFS45934.1"/>
    </source>
</evidence>
<evidence type="ECO:0000313" key="7">
    <source>
        <dbReference type="Proteomes" id="UP000199312"/>
    </source>
</evidence>
<keyword evidence="7" id="KW-1185">Reference proteome</keyword>
<dbReference type="Proteomes" id="UP000199312">
    <property type="component" value="Unassembled WGS sequence"/>
</dbReference>
<sequence length="418" mass="47417">MKTKFIYKILNIRYLIVLSVLFSVSLSGQTLNEYLLIASKNNPEVKSAYLKFEAALQKSPQVSALPDPTFSVSAFGKMIETRIGRQEARFSITQMFPWFGTLAAKENAANLMAEAAFQMYLDTKNEVFFNVKKVYAEMFELQRIIMLEQENLEILNSYKKLALSKFENGKGAMVDVVRIDIKRNESLTNIQILQKRKEPLQTAFNSMLNRESLFEIQFPTELPKANLNLNIKTDSLFNNNPKVVQLDRQKEAFEAQKIVAIKEGYPKIGVGLDYSIISKRDVPDLAMNGQDAIMPMLSITLPVFRKKYKGAQKEAEYMIAATEEKKVAVTNNLMANYSSAQYDVSKSIDLLNLFDIQLKSTNQAIALLIAAYSNSGSDFVEILRLNQDELMYEKAIAAEIKNQFTAQAKLDYLLSKNN</sequence>
<dbReference type="STRING" id="593133.SAMN04488006_1384"/>
<dbReference type="Gene3D" id="1.20.1600.10">
    <property type="entry name" value="Outer membrane efflux proteins (OEP)"/>
    <property type="match status" value="1"/>
</dbReference>
<dbReference type="GO" id="GO:0015562">
    <property type="term" value="F:efflux transmembrane transporter activity"/>
    <property type="evidence" value="ECO:0007669"/>
    <property type="project" value="InterPro"/>
</dbReference>
<dbReference type="GO" id="GO:1990281">
    <property type="term" value="C:efflux pump complex"/>
    <property type="evidence" value="ECO:0007669"/>
    <property type="project" value="TreeGrafter"/>
</dbReference>
<dbReference type="PANTHER" id="PTHR30026">
    <property type="entry name" value="OUTER MEMBRANE PROTEIN TOLC"/>
    <property type="match status" value="1"/>
</dbReference>
<evidence type="ECO:0000256" key="1">
    <source>
        <dbReference type="ARBA" id="ARBA00004442"/>
    </source>
</evidence>
<keyword evidence="5" id="KW-0998">Cell outer membrane</keyword>